<sequence length="98" mass="11467">MSYESNKQYCAKSILDRFRTELINVAAHMFPMMPHFYCFFHIWQNITKHLKAKLGTKFRSFNIQFIQSVESFNAIIKHRSKSEKSGINQSPIGHQSGI</sequence>
<evidence type="ECO:0000313" key="2">
    <source>
        <dbReference type="Proteomes" id="UP000232688"/>
    </source>
</evidence>
<organism evidence="1 2">
    <name type="scientific">Rhizophagus irregularis</name>
    <dbReference type="NCBI Taxonomy" id="588596"/>
    <lineage>
        <taxon>Eukaryota</taxon>
        <taxon>Fungi</taxon>
        <taxon>Fungi incertae sedis</taxon>
        <taxon>Mucoromycota</taxon>
        <taxon>Glomeromycotina</taxon>
        <taxon>Glomeromycetes</taxon>
        <taxon>Glomerales</taxon>
        <taxon>Glomeraceae</taxon>
        <taxon>Rhizophagus</taxon>
    </lineage>
</organism>
<name>A0A2N0RIQ0_9GLOM</name>
<evidence type="ECO:0000313" key="1">
    <source>
        <dbReference type="EMBL" id="PKC63176.1"/>
    </source>
</evidence>
<accession>A0A2N0RIQ0</accession>
<reference evidence="1 2" key="1">
    <citation type="submission" date="2017-10" db="EMBL/GenBank/DDBJ databases">
        <title>Extensive intraspecific genome diversity in a model arbuscular mycorrhizal fungus.</title>
        <authorList>
            <person name="Chen E.C.H."/>
            <person name="Morin E."/>
            <person name="Baudet D."/>
            <person name="Noel J."/>
            <person name="Ndikumana S."/>
            <person name="Charron P."/>
            <person name="St-Onge C."/>
            <person name="Giorgi J."/>
            <person name="Grigoriev I.V."/>
            <person name="Roux C."/>
            <person name="Martin F.M."/>
            <person name="Corradi N."/>
        </authorList>
    </citation>
    <scope>NUCLEOTIDE SEQUENCE [LARGE SCALE GENOMIC DNA]</scope>
    <source>
        <strain evidence="1 2">A1</strain>
    </source>
</reference>
<reference evidence="1 2" key="2">
    <citation type="submission" date="2017-10" db="EMBL/GenBank/DDBJ databases">
        <title>Genome analyses suggest a sexual origin of heterokaryosis in a supposedly ancient asexual fungus.</title>
        <authorList>
            <person name="Corradi N."/>
            <person name="Sedzielewska K."/>
            <person name="Noel J."/>
            <person name="Charron P."/>
            <person name="Farinelli L."/>
            <person name="Marton T."/>
            <person name="Kruger M."/>
            <person name="Pelin A."/>
            <person name="Brachmann A."/>
            <person name="Corradi N."/>
        </authorList>
    </citation>
    <scope>NUCLEOTIDE SEQUENCE [LARGE SCALE GENOMIC DNA]</scope>
    <source>
        <strain evidence="1 2">A1</strain>
    </source>
</reference>
<dbReference type="EMBL" id="LLXH01000765">
    <property type="protein sequence ID" value="PKC63176.1"/>
    <property type="molecule type" value="Genomic_DNA"/>
</dbReference>
<dbReference type="AlphaFoldDB" id="A0A2N0RIQ0"/>
<dbReference type="Proteomes" id="UP000232688">
    <property type="component" value="Unassembled WGS sequence"/>
</dbReference>
<evidence type="ECO:0008006" key="3">
    <source>
        <dbReference type="Google" id="ProtNLM"/>
    </source>
</evidence>
<comment type="caution">
    <text evidence="1">The sequence shown here is derived from an EMBL/GenBank/DDBJ whole genome shotgun (WGS) entry which is preliminary data.</text>
</comment>
<proteinExistence type="predicted"/>
<protein>
    <recommendedName>
        <fullName evidence="3">MULE transposase domain-containing protein</fullName>
    </recommendedName>
</protein>
<gene>
    <name evidence="1" type="ORF">RhiirA1_464113</name>
</gene>
<dbReference type="VEuPathDB" id="FungiDB:RhiirA1_464113"/>